<evidence type="ECO:0000256" key="1">
    <source>
        <dbReference type="SAM" id="SignalP"/>
    </source>
</evidence>
<keyword evidence="3" id="KW-1185">Reference proteome</keyword>
<feature type="chain" id="PRO_5042205122" evidence="1">
    <location>
        <begin position="21"/>
        <end position="170"/>
    </location>
</feature>
<dbReference type="AlphaFoldDB" id="A0AAE0M5K8"/>
<keyword evidence="1" id="KW-0732">Signal</keyword>
<dbReference type="EMBL" id="JAUEPO010000006">
    <property type="protein sequence ID" value="KAK3319563.1"/>
    <property type="molecule type" value="Genomic_DNA"/>
</dbReference>
<protein>
    <submittedName>
        <fullName evidence="2">Uncharacterized protein</fullName>
    </submittedName>
</protein>
<organism evidence="2 3">
    <name type="scientific">Cercophora scortea</name>
    <dbReference type="NCBI Taxonomy" id="314031"/>
    <lineage>
        <taxon>Eukaryota</taxon>
        <taxon>Fungi</taxon>
        <taxon>Dikarya</taxon>
        <taxon>Ascomycota</taxon>
        <taxon>Pezizomycotina</taxon>
        <taxon>Sordariomycetes</taxon>
        <taxon>Sordariomycetidae</taxon>
        <taxon>Sordariales</taxon>
        <taxon>Lasiosphaeriaceae</taxon>
        <taxon>Cercophora</taxon>
    </lineage>
</organism>
<reference evidence="2" key="2">
    <citation type="submission" date="2023-06" db="EMBL/GenBank/DDBJ databases">
        <authorList>
            <consortium name="Lawrence Berkeley National Laboratory"/>
            <person name="Haridas S."/>
            <person name="Hensen N."/>
            <person name="Bonometti L."/>
            <person name="Westerberg I."/>
            <person name="Brannstrom I.O."/>
            <person name="Guillou S."/>
            <person name="Cros-Aarteil S."/>
            <person name="Calhoun S."/>
            <person name="Kuo A."/>
            <person name="Mondo S."/>
            <person name="Pangilinan J."/>
            <person name="Riley R."/>
            <person name="Labutti K."/>
            <person name="Andreopoulos B."/>
            <person name="Lipzen A."/>
            <person name="Chen C."/>
            <person name="Yanf M."/>
            <person name="Daum C."/>
            <person name="Ng V."/>
            <person name="Clum A."/>
            <person name="Steindorff A."/>
            <person name="Ohm R."/>
            <person name="Martin F."/>
            <person name="Silar P."/>
            <person name="Natvig D."/>
            <person name="Lalanne C."/>
            <person name="Gautier V."/>
            <person name="Ament-Velasquez S.L."/>
            <person name="Kruys A."/>
            <person name="Hutchinson M.I."/>
            <person name="Powell A.J."/>
            <person name="Barry K."/>
            <person name="Miller A.N."/>
            <person name="Grigoriev I.V."/>
            <person name="Debuchy R."/>
            <person name="Gladieux P."/>
            <person name="Thoren M.H."/>
            <person name="Johannesson H."/>
        </authorList>
    </citation>
    <scope>NUCLEOTIDE SEQUENCE</scope>
    <source>
        <strain evidence="2">SMH4131-1</strain>
    </source>
</reference>
<sequence>MKLNLWASAGLLLWPQLVTASSDCSCVSGFDPNVMPKMNVTNFVAGAYPNGSSIYSFDLNYWPDVPPASCGATLHGQPGTFVSVWGDQYCWDKGNGSFVPIWWFWNQSWPDPTYDLRVEAKYISLVAGWCNECLEYGTHTVSQGDLPITAQTIEYKGRKNFAIRPKTVHG</sequence>
<dbReference type="Proteomes" id="UP001286456">
    <property type="component" value="Unassembled WGS sequence"/>
</dbReference>
<gene>
    <name evidence="2" type="ORF">B0T19DRAFT_432659</name>
</gene>
<accession>A0AAE0M5K8</accession>
<evidence type="ECO:0000313" key="3">
    <source>
        <dbReference type="Proteomes" id="UP001286456"/>
    </source>
</evidence>
<proteinExistence type="predicted"/>
<feature type="signal peptide" evidence="1">
    <location>
        <begin position="1"/>
        <end position="20"/>
    </location>
</feature>
<evidence type="ECO:0000313" key="2">
    <source>
        <dbReference type="EMBL" id="KAK3319563.1"/>
    </source>
</evidence>
<reference evidence="2" key="1">
    <citation type="journal article" date="2023" name="Mol. Phylogenet. Evol.">
        <title>Genome-scale phylogeny and comparative genomics of the fungal order Sordariales.</title>
        <authorList>
            <person name="Hensen N."/>
            <person name="Bonometti L."/>
            <person name="Westerberg I."/>
            <person name="Brannstrom I.O."/>
            <person name="Guillou S."/>
            <person name="Cros-Aarteil S."/>
            <person name="Calhoun S."/>
            <person name="Haridas S."/>
            <person name="Kuo A."/>
            <person name="Mondo S."/>
            <person name="Pangilinan J."/>
            <person name="Riley R."/>
            <person name="LaButti K."/>
            <person name="Andreopoulos B."/>
            <person name="Lipzen A."/>
            <person name="Chen C."/>
            <person name="Yan M."/>
            <person name="Daum C."/>
            <person name="Ng V."/>
            <person name="Clum A."/>
            <person name="Steindorff A."/>
            <person name="Ohm R.A."/>
            <person name="Martin F."/>
            <person name="Silar P."/>
            <person name="Natvig D.O."/>
            <person name="Lalanne C."/>
            <person name="Gautier V."/>
            <person name="Ament-Velasquez S.L."/>
            <person name="Kruys A."/>
            <person name="Hutchinson M.I."/>
            <person name="Powell A.J."/>
            <person name="Barry K."/>
            <person name="Miller A.N."/>
            <person name="Grigoriev I.V."/>
            <person name="Debuchy R."/>
            <person name="Gladieux P."/>
            <person name="Hiltunen Thoren M."/>
            <person name="Johannesson H."/>
        </authorList>
    </citation>
    <scope>NUCLEOTIDE SEQUENCE</scope>
    <source>
        <strain evidence="2">SMH4131-1</strain>
    </source>
</reference>
<comment type="caution">
    <text evidence="2">The sequence shown here is derived from an EMBL/GenBank/DDBJ whole genome shotgun (WGS) entry which is preliminary data.</text>
</comment>
<name>A0AAE0M5K8_9PEZI</name>